<dbReference type="InterPro" id="IPR006797">
    <property type="entry name" value="PRELI/MSF1_dom"/>
</dbReference>
<dbReference type="PROSITE" id="PS50904">
    <property type="entry name" value="PRELI_MSF1"/>
    <property type="match status" value="1"/>
</dbReference>
<dbReference type="GO" id="GO:0005758">
    <property type="term" value="C:mitochondrial intermembrane space"/>
    <property type="evidence" value="ECO:0007669"/>
    <property type="project" value="InterPro"/>
</dbReference>
<evidence type="ECO:0000313" key="2">
    <source>
        <dbReference type="EMBL" id="CRZ01778.1"/>
    </source>
</evidence>
<dbReference type="EMBL" id="HACM01001336">
    <property type="protein sequence ID" value="CRZ01778.1"/>
    <property type="molecule type" value="Transcribed_RNA"/>
</dbReference>
<sequence>MREAKLLHTYKEPWHLVIQAYQQRFENLPHPRIPALLGAEFDNFAYEPSSQELSWVVLGQVDVPVASWVKKLSGCSHCIFRTINTINYSARTLKIRITNDDFRHIAVVEESNCFRVHPENDQWTEYEQVSRLTIRSLLGMQSQVEGIVMKSYSENYEAGRSVDNEFIQKLLGAGHLPRRGYLEAMTVAHLNEGATIPFTHMEHSITALPYSAKELDIESEDDSQINQPDAVKLHHL</sequence>
<proteinExistence type="predicted"/>
<feature type="domain" description="PRELI/MSF1" evidence="1">
    <location>
        <begin position="1"/>
        <end position="175"/>
    </location>
</feature>
<evidence type="ECO:0000259" key="1">
    <source>
        <dbReference type="PROSITE" id="PS50904"/>
    </source>
</evidence>
<dbReference type="Pfam" id="PF04707">
    <property type="entry name" value="PRELI"/>
    <property type="match status" value="1"/>
</dbReference>
<protein>
    <recommendedName>
        <fullName evidence="1">PRELI/MSF1 domain-containing protein</fullName>
    </recommendedName>
</protein>
<dbReference type="PANTHER" id="PTHR11158">
    <property type="entry name" value="MSF1/PX19 RELATED"/>
    <property type="match status" value="1"/>
</dbReference>
<name>A0A0H5QIH2_9EUKA</name>
<organism evidence="2">
    <name type="scientific">Spongospora subterranea</name>
    <dbReference type="NCBI Taxonomy" id="70186"/>
    <lineage>
        <taxon>Eukaryota</taxon>
        <taxon>Sar</taxon>
        <taxon>Rhizaria</taxon>
        <taxon>Endomyxa</taxon>
        <taxon>Phytomyxea</taxon>
        <taxon>Plasmodiophorida</taxon>
        <taxon>Plasmodiophoridae</taxon>
        <taxon>Spongospora</taxon>
    </lineage>
</organism>
<accession>A0A0H5QIH2</accession>
<dbReference type="InterPro" id="IPR037365">
    <property type="entry name" value="Slowmo/Ups"/>
</dbReference>
<dbReference type="AlphaFoldDB" id="A0A0H5QIH2"/>
<reference evidence="2" key="1">
    <citation type="submission" date="2015-04" db="EMBL/GenBank/DDBJ databases">
        <title>The genome sequence of the plant pathogenic Rhizarian Plasmodiophora brassicae reveals insights in its biotrophic life cycle and the origin of chitin synthesis.</title>
        <authorList>
            <person name="Schwelm A."/>
            <person name="Fogelqvist J."/>
            <person name="Knaust A."/>
            <person name="Julke S."/>
            <person name="Lilja T."/>
            <person name="Dhandapani V."/>
            <person name="Bonilla-Rosso G."/>
            <person name="Karlsson M."/>
            <person name="Shevchenko A."/>
            <person name="Choi S.R."/>
            <person name="Kim H.G."/>
            <person name="Park J.Y."/>
            <person name="Lim Y.P."/>
            <person name="Ludwig-Muller J."/>
            <person name="Dixelius C."/>
        </authorList>
    </citation>
    <scope>NUCLEOTIDE SEQUENCE</scope>
    <source>
        <tissue evidence="2">Potato root galls</tissue>
    </source>
</reference>